<reference evidence="13 14" key="1">
    <citation type="journal article" date="2023" name="Arcadia Sci">
        <title>De novo assembly of a long-read Amblyomma americanum tick genome.</title>
        <authorList>
            <person name="Chou S."/>
            <person name="Poskanzer K.E."/>
            <person name="Rollins M."/>
            <person name="Thuy-Boun P.S."/>
        </authorList>
    </citation>
    <scope>NUCLEOTIDE SEQUENCE [LARGE SCALE GENOMIC DNA]</scope>
    <source>
        <strain evidence="13">F_SG_1</strain>
        <tissue evidence="13">Salivary glands</tissue>
    </source>
</reference>
<keyword evidence="6" id="KW-0375">Hydrogen ion transport</keyword>
<evidence type="ECO:0000256" key="12">
    <source>
        <dbReference type="SAM" id="Phobius"/>
    </source>
</evidence>
<dbReference type="GO" id="GO:0005886">
    <property type="term" value="C:plasma membrane"/>
    <property type="evidence" value="ECO:0007669"/>
    <property type="project" value="UniProtKB-SubCell"/>
</dbReference>
<feature type="transmembrane region" description="Helical" evidence="12">
    <location>
        <begin position="580"/>
        <end position="602"/>
    </location>
</feature>
<evidence type="ECO:0000313" key="14">
    <source>
        <dbReference type="Proteomes" id="UP001321473"/>
    </source>
</evidence>
<name>A0AAQ4FH97_AMBAM</name>
<comment type="similarity">
    <text evidence="2">Belongs to the otopetrin family.</text>
</comment>
<organism evidence="13 14">
    <name type="scientific">Amblyomma americanum</name>
    <name type="common">Lone star tick</name>
    <dbReference type="NCBI Taxonomy" id="6943"/>
    <lineage>
        <taxon>Eukaryota</taxon>
        <taxon>Metazoa</taxon>
        <taxon>Ecdysozoa</taxon>
        <taxon>Arthropoda</taxon>
        <taxon>Chelicerata</taxon>
        <taxon>Arachnida</taxon>
        <taxon>Acari</taxon>
        <taxon>Parasitiformes</taxon>
        <taxon>Ixodida</taxon>
        <taxon>Ixodoidea</taxon>
        <taxon>Ixodidae</taxon>
        <taxon>Amblyomminae</taxon>
        <taxon>Amblyomma</taxon>
    </lineage>
</organism>
<dbReference type="AlphaFoldDB" id="A0AAQ4FH97"/>
<comment type="subcellular location">
    <subcellularLocation>
        <location evidence="1">Cell membrane</location>
        <topology evidence="1">Multi-pass membrane protein</topology>
    </subcellularLocation>
</comment>
<dbReference type="PANTHER" id="PTHR21522">
    <property type="entry name" value="PROTON CHANNEL OTOP"/>
    <property type="match status" value="1"/>
</dbReference>
<feature type="transmembrane region" description="Helical" evidence="12">
    <location>
        <begin position="509"/>
        <end position="530"/>
    </location>
</feature>
<feature type="transmembrane region" description="Helical" evidence="12">
    <location>
        <begin position="410"/>
        <end position="431"/>
    </location>
</feature>
<evidence type="ECO:0000256" key="11">
    <source>
        <dbReference type="SAM" id="MobiDB-lite"/>
    </source>
</evidence>
<dbReference type="Proteomes" id="UP001321473">
    <property type="component" value="Unassembled WGS sequence"/>
</dbReference>
<dbReference type="Pfam" id="PF03189">
    <property type="entry name" value="Otopetrin"/>
    <property type="match status" value="1"/>
</dbReference>
<feature type="region of interest" description="Disordered" evidence="11">
    <location>
        <begin position="134"/>
        <end position="160"/>
    </location>
</feature>
<keyword evidence="4" id="KW-1003">Cell membrane</keyword>
<dbReference type="GO" id="GO:0015252">
    <property type="term" value="F:proton channel activity"/>
    <property type="evidence" value="ECO:0007669"/>
    <property type="project" value="InterPro"/>
</dbReference>
<evidence type="ECO:0000256" key="4">
    <source>
        <dbReference type="ARBA" id="ARBA00022475"/>
    </source>
</evidence>
<keyword evidence="5 12" id="KW-0812">Transmembrane</keyword>
<dbReference type="EMBL" id="JARKHS020003046">
    <property type="protein sequence ID" value="KAK8786081.1"/>
    <property type="molecule type" value="Genomic_DNA"/>
</dbReference>
<evidence type="ECO:0000256" key="6">
    <source>
        <dbReference type="ARBA" id="ARBA00022781"/>
    </source>
</evidence>
<evidence type="ECO:0000256" key="10">
    <source>
        <dbReference type="ARBA" id="ARBA00023303"/>
    </source>
</evidence>
<sequence length="621" mass="69186">MRSSSVRTADVAGGKPALTIAFRQRSSSMPCATGRLRRQERRRVQSRSFSVDLSRKQNEDMLWSNLASLLSYIYATLIVVFGGVMTVLQPSLRIGRHTIELDDAFACTVCVLGLLWLVFLHTDLAFHDARRSRAPTMSCGRGSDSSSSGSDHRNSGSDAESVVTKDALDWKGCYLGQPNGYTYLTGRHSGSFYLKAGMTVFCCGHLIHEGLLLGQEIIAWMHAGEVCTDIALLLVHTLRPLFSFYQLYFLFKYSNIVINRWLILAKFGIMHCFATTLAFWFRTIVNDAYGDVIKASKAKNAGASALRANVSFLGGELYFSERPHFESNWSCAVADLFSPAYMRPVPYLYPFTIEFNLVLAGVWFIVLQNLGTSAHRHCYRSKTGCSAVTQEVAENNLVISADCHSANRGLFAGFVVLLVSIVVMVIFYVALLDERYSSTGVAVYLGQEGVLVALAFVACLLAYGRVATLDVNGHPITMLDDFLLFIPIPFYFVHATLVVIAELEEGGSYVRMALQLFSVVQVVTQTPLIIDGLRRCSNSPALRYKKPGREIVSFLIVLNITMWIVYTFESKAVGKFFMGTGYFGLRAWVFVEHTTVPLMLFYRFHSSVCLADIWKSAYEAE</sequence>
<feature type="transmembrane region" description="Helical" evidence="12">
    <location>
        <begin position="69"/>
        <end position="92"/>
    </location>
</feature>
<gene>
    <name evidence="13" type="ORF">V5799_007551</name>
</gene>
<feature type="transmembrane region" description="Helical" evidence="12">
    <location>
        <begin position="104"/>
        <end position="122"/>
    </location>
</feature>
<keyword evidence="3" id="KW-0813">Transport</keyword>
<feature type="transmembrane region" description="Helical" evidence="12">
    <location>
        <begin position="551"/>
        <end position="568"/>
    </location>
</feature>
<keyword evidence="14" id="KW-1185">Reference proteome</keyword>
<dbReference type="InterPro" id="IPR004878">
    <property type="entry name" value="Otopetrin"/>
</dbReference>
<keyword evidence="8" id="KW-0406">Ion transport</keyword>
<feature type="transmembrane region" description="Helical" evidence="12">
    <location>
        <begin position="347"/>
        <end position="367"/>
    </location>
</feature>
<feature type="transmembrane region" description="Helical" evidence="12">
    <location>
        <begin position="443"/>
        <end position="463"/>
    </location>
</feature>
<comment type="caution">
    <text evidence="13">The sequence shown here is derived from an EMBL/GenBank/DDBJ whole genome shotgun (WGS) entry which is preliminary data.</text>
</comment>
<evidence type="ECO:0000256" key="7">
    <source>
        <dbReference type="ARBA" id="ARBA00022989"/>
    </source>
</evidence>
<evidence type="ECO:0000256" key="9">
    <source>
        <dbReference type="ARBA" id="ARBA00023136"/>
    </source>
</evidence>
<evidence type="ECO:0000256" key="2">
    <source>
        <dbReference type="ARBA" id="ARBA00006513"/>
    </source>
</evidence>
<evidence type="ECO:0000313" key="13">
    <source>
        <dbReference type="EMBL" id="KAK8786081.1"/>
    </source>
</evidence>
<evidence type="ECO:0000256" key="5">
    <source>
        <dbReference type="ARBA" id="ARBA00022692"/>
    </source>
</evidence>
<keyword evidence="9 12" id="KW-0472">Membrane</keyword>
<keyword evidence="10" id="KW-0407">Ion channel</keyword>
<dbReference type="PANTHER" id="PTHR21522:SF58">
    <property type="entry name" value="AGAP000074-PA"/>
    <property type="match status" value="1"/>
</dbReference>
<evidence type="ECO:0000256" key="8">
    <source>
        <dbReference type="ARBA" id="ARBA00023065"/>
    </source>
</evidence>
<keyword evidence="7 12" id="KW-1133">Transmembrane helix</keyword>
<protein>
    <submittedName>
        <fullName evidence="13">Uncharacterized protein</fullName>
    </submittedName>
</protein>
<feature type="compositionally biased region" description="Low complexity" evidence="11">
    <location>
        <begin position="138"/>
        <end position="149"/>
    </location>
</feature>
<feature type="transmembrane region" description="Helical" evidence="12">
    <location>
        <begin position="483"/>
        <end position="503"/>
    </location>
</feature>
<evidence type="ECO:0000256" key="3">
    <source>
        <dbReference type="ARBA" id="ARBA00022448"/>
    </source>
</evidence>
<feature type="transmembrane region" description="Helical" evidence="12">
    <location>
        <begin position="263"/>
        <end position="281"/>
    </location>
</feature>
<evidence type="ECO:0000256" key="1">
    <source>
        <dbReference type="ARBA" id="ARBA00004651"/>
    </source>
</evidence>
<accession>A0AAQ4FH97</accession>
<proteinExistence type="inferred from homology"/>